<organism evidence="2 3">
    <name type="scientific">Plutella xylostella</name>
    <name type="common">Diamondback moth</name>
    <name type="synonym">Plutella maculipennis</name>
    <dbReference type="NCBI Taxonomy" id="51655"/>
    <lineage>
        <taxon>Eukaryota</taxon>
        <taxon>Metazoa</taxon>
        <taxon>Ecdysozoa</taxon>
        <taxon>Arthropoda</taxon>
        <taxon>Hexapoda</taxon>
        <taxon>Insecta</taxon>
        <taxon>Pterygota</taxon>
        <taxon>Neoptera</taxon>
        <taxon>Endopterygota</taxon>
        <taxon>Lepidoptera</taxon>
        <taxon>Glossata</taxon>
        <taxon>Ditrysia</taxon>
        <taxon>Yponomeutoidea</taxon>
        <taxon>Plutellidae</taxon>
        <taxon>Plutella</taxon>
    </lineage>
</organism>
<dbReference type="Pfam" id="PF00651">
    <property type="entry name" value="BTB"/>
    <property type="match status" value="1"/>
</dbReference>
<accession>A0ABQ7R2D8</accession>
<dbReference type="SUPFAM" id="SSF54695">
    <property type="entry name" value="POZ domain"/>
    <property type="match status" value="1"/>
</dbReference>
<dbReference type="PANTHER" id="PTHR45774:SF3">
    <property type="entry name" value="BTB (POZ) DOMAIN-CONTAINING 2B-RELATED"/>
    <property type="match status" value="1"/>
</dbReference>
<comment type="caution">
    <text evidence="2">The sequence shown here is derived from an EMBL/GenBank/DDBJ whole genome shotgun (WGS) entry which is preliminary data.</text>
</comment>
<dbReference type="SMART" id="SM00225">
    <property type="entry name" value="BTB"/>
    <property type="match status" value="1"/>
</dbReference>
<dbReference type="Proteomes" id="UP000823941">
    <property type="component" value="Chromosome 4"/>
</dbReference>
<dbReference type="Gene3D" id="2.60.120.820">
    <property type="entry name" value="PHR domain"/>
    <property type="match status" value="1"/>
</dbReference>
<sequence length="435" mass="50152">MVFTERNNMMQTSLYGRVSKLLESYEWSDCSFSVSGRNFKAHRLIMGISSPVFKAMFYGPLSTSDDIIIADIEPDIFQLLIVYIYTDKVEISCIEHAFELLYAAKKYLLEDLREKCIDYIKANLSVDNVISVLNFSEYIQEDPLITDSLKLFCEHAKYLFNESLENITSSSLKIILESNDINISERDLIVFAFQWAKVTCCSNGVADTFENRRKCLVDNHLFKLLRFSILSDKDLEIILNEDTNAKEAIELAEITKMNICNLNDSSCIKMTRNALKVREHICHRRFLRSSAPLVVDGQNNTIHVKMQVDKTIFINSLCVPTRMSPQINFHSDDAMLYSEQFSVTVTCETDNCIIKSTNFMNTVEYDSNVFIEFSEPCVLQKDKWYVINFSWPSGGCYSNRYIVVQRDVVVHQKVKFHFEDTVSDGSFLESLKFSL</sequence>
<dbReference type="InterPro" id="IPR000210">
    <property type="entry name" value="BTB/POZ_dom"/>
</dbReference>
<keyword evidence="3" id="KW-1185">Reference proteome</keyword>
<dbReference type="EMBL" id="JAHIBW010000004">
    <property type="protein sequence ID" value="KAG7311468.1"/>
    <property type="molecule type" value="Genomic_DNA"/>
</dbReference>
<dbReference type="InterPro" id="IPR011333">
    <property type="entry name" value="SKP1/BTB/POZ_sf"/>
</dbReference>
<evidence type="ECO:0000259" key="1">
    <source>
        <dbReference type="PROSITE" id="PS50097"/>
    </source>
</evidence>
<feature type="domain" description="BTB" evidence="1">
    <location>
        <begin position="28"/>
        <end position="93"/>
    </location>
</feature>
<protein>
    <recommendedName>
        <fullName evidence="1">BTB domain-containing protein</fullName>
    </recommendedName>
</protein>
<evidence type="ECO:0000313" key="2">
    <source>
        <dbReference type="EMBL" id="KAG7311468.1"/>
    </source>
</evidence>
<dbReference type="PANTHER" id="PTHR45774">
    <property type="entry name" value="BTB/POZ DOMAIN-CONTAINING"/>
    <property type="match status" value="1"/>
</dbReference>
<proteinExistence type="predicted"/>
<dbReference type="PROSITE" id="PS50097">
    <property type="entry name" value="BTB"/>
    <property type="match status" value="1"/>
</dbReference>
<reference evidence="2 3" key="1">
    <citation type="submission" date="2021-06" db="EMBL/GenBank/DDBJ databases">
        <title>A haploid diamondback moth (Plutella xylostella L.) genome assembly resolves 31 chromosomes and identifies a diamide resistance mutation.</title>
        <authorList>
            <person name="Ward C.M."/>
            <person name="Perry K.D."/>
            <person name="Baker G."/>
            <person name="Powis K."/>
            <person name="Heckel D.G."/>
            <person name="Baxter S.W."/>
        </authorList>
    </citation>
    <scope>NUCLEOTIDE SEQUENCE [LARGE SCALE GENOMIC DNA]</scope>
    <source>
        <strain evidence="2 3">LV</strain>
        <tissue evidence="2">Single pupa</tissue>
    </source>
</reference>
<gene>
    <name evidence="2" type="ORF">JYU34_002510</name>
</gene>
<dbReference type="InterPro" id="IPR038648">
    <property type="entry name" value="PHR_sf"/>
</dbReference>
<dbReference type="Gene3D" id="3.30.710.10">
    <property type="entry name" value="Potassium Channel Kv1.1, Chain A"/>
    <property type="match status" value="1"/>
</dbReference>
<evidence type="ECO:0000313" key="3">
    <source>
        <dbReference type="Proteomes" id="UP000823941"/>
    </source>
</evidence>
<name>A0ABQ7R2D8_PLUXY</name>